<keyword evidence="3" id="KW-0689">Ribosomal protein</keyword>
<dbReference type="PANTHER" id="PTHR13447">
    <property type="entry name" value="MITOCHONDRIAL 28S RIBOSOMAL PROTEIN S28"/>
    <property type="match status" value="1"/>
</dbReference>
<dbReference type="KEGG" id="pmrn:116957727"/>
<dbReference type="CTD" id="28957"/>
<dbReference type="GO" id="GO:0005763">
    <property type="term" value="C:mitochondrial small ribosomal subunit"/>
    <property type="evidence" value="ECO:0007669"/>
    <property type="project" value="TreeGrafter"/>
</dbReference>
<dbReference type="Proteomes" id="UP001318040">
    <property type="component" value="Chromosome 3"/>
</dbReference>
<dbReference type="Pfam" id="PF10246">
    <property type="entry name" value="MRP-S35"/>
    <property type="match status" value="1"/>
</dbReference>
<reference evidence="3" key="1">
    <citation type="submission" date="2025-08" db="UniProtKB">
        <authorList>
            <consortium name="RefSeq"/>
        </authorList>
    </citation>
    <scope>IDENTIFICATION</scope>
    <source>
        <tissue evidence="3">Sperm</tissue>
    </source>
</reference>
<evidence type="ECO:0000256" key="1">
    <source>
        <dbReference type="SAM" id="MobiDB-lite"/>
    </source>
</evidence>
<protein>
    <submittedName>
        <fullName evidence="3">28S ribosomal protein S28, mitochondrial</fullName>
    </submittedName>
</protein>
<keyword evidence="3" id="KW-0687">Ribonucleoprotein</keyword>
<evidence type="ECO:0000313" key="3">
    <source>
        <dbReference type="RefSeq" id="XP_032835946.1"/>
    </source>
</evidence>
<dbReference type="PANTHER" id="PTHR13447:SF2">
    <property type="entry name" value="SMALL RIBOSOMAL SUBUNIT PROTEIN BS1M"/>
    <property type="match status" value="1"/>
</dbReference>
<organism evidence="2 3">
    <name type="scientific">Petromyzon marinus</name>
    <name type="common">Sea lamprey</name>
    <dbReference type="NCBI Taxonomy" id="7757"/>
    <lineage>
        <taxon>Eukaryota</taxon>
        <taxon>Metazoa</taxon>
        <taxon>Chordata</taxon>
        <taxon>Craniata</taxon>
        <taxon>Vertebrata</taxon>
        <taxon>Cyclostomata</taxon>
        <taxon>Hyperoartia</taxon>
        <taxon>Petromyzontiformes</taxon>
        <taxon>Petromyzontidae</taxon>
        <taxon>Petromyzon</taxon>
    </lineage>
</organism>
<dbReference type="AlphaFoldDB" id="A0AAJ7UGB5"/>
<sequence>MSAVMGMRLMSVAAGKSAPRWACGAGARLRQPRGLPVTGARRRESGLAGGGGGDEAPASGEAALQPGFAAAWDRHSRQTPAKDKETFAEMLRKSPLMQLGPAKDKFVLGRIFHVVENELYIDFGGKFHCVCQRPAVDGEKYQRGARVRLRLVDLEMTARFLGAKTDTTLLEADAALLGLVESRDPQESKGEAA</sequence>
<gene>
    <name evidence="3" type="primary">MRPS28</name>
</gene>
<feature type="region of interest" description="Disordered" evidence="1">
    <location>
        <begin position="32"/>
        <end position="60"/>
    </location>
</feature>
<keyword evidence="2" id="KW-1185">Reference proteome</keyword>
<proteinExistence type="predicted"/>
<accession>A0AAJ7UGB5</accession>
<name>A0AAJ7UGB5_PETMA</name>
<dbReference type="InterPro" id="IPR019375">
    <property type="entry name" value="Ribosomal_bS1m"/>
</dbReference>
<evidence type="ECO:0000313" key="2">
    <source>
        <dbReference type="Proteomes" id="UP001318040"/>
    </source>
</evidence>
<dbReference type="RefSeq" id="XP_032835946.1">
    <property type="nucleotide sequence ID" value="XM_032980055.1"/>
</dbReference>